<evidence type="ECO:0000313" key="1">
    <source>
        <dbReference type="EMBL" id="CAB4998701.1"/>
    </source>
</evidence>
<dbReference type="AlphaFoldDB" id="A0A6J7P0F3"/>
<sequence length="40" mass="4694">MQTVGRIERGSLVRARGALSWQFRMVHLFLRGNRPTRILL</sequence>
<reference evidence="1" key="1">
    <citation type="submission" date="2020-05" db="EMBL/GenBank/DDBJ databases">
        <authorList>
            <person name="Chiriac C."/>
            <person name="Salcher M."/>
            <person name="Ghai R."/>
            <person name="Kavagutti S V."/>
        </authorList>
    </citation>
    <scope>NUCLEOTIDE SEQUENCE</scope>
</reference>
<dbReference type="EMBL" id="CAFBPC010000024">
    <property type="protein sequence ID" value="CAB4998701.1"/>
    <property type="molecule type" value="Genomic_DNA"/>
</dbReference>
<protein>
    <submittedName>
        <fullName evidence="1">Unannotated protein</fullName>
    </submittedName>
</protein>
<accession>A0A6J7P0F3</accession>
<organism evidence="1">
    <name type="scientific">freshwater metagenome</name>
    <dbReference type="NCBI Taxonomy" id="449393"/>
    <lineage>
        <taxon>unclassified sequences</taxon>
        <taxon>metagenomes</taxon>
        <taxon>ecological metagenomes</taxon>
    </lineage>
</organism>
<name>A0A6J7P0F3_9ZZZZ</name>
<gene>
    <name evidence="1" type="ORF">UFOPK4057_00174</name>
</gene>
<proteinExistence type="predicted"/>